<organism evidence="1 2">
    <name type="scientific">Ficus carica</name>
    <name type="common">Common fig</name>
    <dbReference type="NCBI Taxonomy" id="3494"/>
    <lineage>
        <taxon>Eukaryota</taxon>
        <taxon>Viridiplantae</taxon>
        <taxon>Streptophyta</taxon>
        <taxon>Embryophyta</taxon>
        <taxon>Tracheophyta</taxon>
        <taxon>Spermatophyta</taxon>
        <taxon>Magnoliopsida</taxon>
        <taxon>eudicotyledons</taxon>
        <taxon>Gunneridae</taxon>
        <taxon>Pentapetalae</taxon>
        <taxon>rosids</taxon>
        <taxon>fabids</taxon>
        <taxon>Rosales</taxon>
        <taxon>Moraceae</taxon>
        <taxon>Ficeae</taxon>
        <taxon>Ficus</taxon>
    </lineage>
</organism>
<evidence type="ECO:0000313" key="2">
    <source>
        <dbReference type="Proteomes" id="UP001187192"/>
    </source>
</evidence>
<sequence>MCRVHLGHVTSQLPGFSEDLQEALRCWRTGLNSQAASLDVIGRWYGQSGVVMGLLYTSSDCYLSIFYGIHVNEPLSAYVSLVPAFNYVGCVWKFYASLAYWGLPCGSYEEPLGGKFCYNGSFSQGFNEFHGSSLLDLMCCYSSSDIPDLGVLVVSGFGASKQDFEGCRMLIMGEHFWCSGYEVLLCWFCDAVAGLQGSVITNFYDMGDLPFRSMFFIHWDIIAFEALGLVSFSFNRLEGVTLLGLAKFSGCICGINQLKEKPWKLEGVAILPAIATLDKQGWCLGPTQTEHLIAVVV</sequence>
<dbReference type="EMBL" id="BTGU01000005">
    <property type="protein sequence ID" value="GMN35396.1"/>
    <property type="molecule type" value="Genomic_DNA"/>
</dbReference>
<name>A0AA88CYE7_FICCA</name>
<comment type="caution">
    <text evidence="1">The sequence shown here is derived from an EMBL/GenBank/DDBJ whole genome shotgun (WGS) entry which is preliminary data.</text>
</comment>
<reference evidence="1" key="1">
    <citation type="submission" date="2023-07" db="EMBL/GenBank/DDBJ databases">
        <title>draft genome sequence of fig (Ficus carica).</title>
        <authorList>
            <person name="Takahashi T."/>
            <person name="Nishimura K."/>
        </authorList>
    </citation>
    <scope>NUCLEOTIDE SEQUENCE</scope>
</reference>
<protein>
    <submittedName>
        <fullName evidence="1">Uncharacterized protein</fullName>
    </submittedName>
</protein>
<dbReference type="Proteomes" id="UP001187192">
    <property type="component" value="Unassembled WGS sequence"/>
</dbReference>
<proteinExistence type="predicted"/>
<gene>
    <name evidence="1" type="ORF">TIFTF001_005270</name>
</gene>
<evidence type="ECO:0000313" key="1">
    <source>
        <dbReference type="EMBL" id="GMN35396.1"/>
    </source>
</evidence>
<accession>A0AA88CYE7</accession>
<dbReference type="AlphaFoldDB" id="A0AA88CYE7"/>
<keyword evidence="2" id="KW-1185">Reference proteome</keyword>